<name>A0AAD7CCT5_9AGAR</name>
<protein>
    <recommendedName>
        <fullName evidence="1">DUF6699 domain-containing protein</fullName>
    </recommendedName>
</protein>
<gene>
    <name evidence="2" type="ORF">FB45DRAFT_825022</name>
</gene>
<comment type="caution">
    <text evidence="2">The sequence shown here is derived from an EMBL/GenBank/DDBJ whole genome shotgun (WGS) entry which is preliminary data.</text>
</comment>
<feature type="domain" description="DUF6699" evidence="1">
    <location>
        <begin position="78"/>
        <end position="213"/>
    </location>
</feature>
<evidence type="ECO:0000259" key="1">
    <source>
        <dbReference type="Pfam" id="PF20415"/>
    </source>
</evidence>
<evidence type="ECO:0000313" key="2">
    <source>
        <dbReference type="EMBL" id="KAJ7644890.1"/>
    </source>
</evidence>
<sequence>MPGKHVRFSTQNTVYPPVPGLSHSVLTDNSSSGLYTPPSYYNVLPGPTHNAPRRSYTDPQAGKARAHNLLAYRSAPLITYDLTLPPSAISTHYHGLSSAGMSEPAVYPPQSTLTITTPHLPWSVVVAASNNRRYVTVADVLSALYHGLRTNITSAEFASLGSEKLMRRVTAAYTARYTRLKGHRGYEHEKASGVKRVDYLMGCTELRGLTPTSRVGVWRLHVA</sequence>
<dbReference type="EMBL" id="JARKIF010000003">
    <property type="protein sequence ID" value="KAJ7644890.1"/>
    <property type="molecule type" value="Genomic_DNA"/>
</dbReference>
<dbReference type="AlphaFoldDB" id="A0AAD7CCT5"/>
<proteinExistence type="predicted"/>
<dbReference type="Pfam" id="PF20415">
    <property type="entry name" value="DUF6699"/>
    <property type="match status" value="1"/>
</dbReference>
<dbReference type="Proteomes" id="UP001221142">
    <property type="component" value="Unassembled WGS sequence"/>
</dbReference>
<reference evidence="2" key="1">
    <citation type="submission" date="2023-03" db="EMBL/GenBank/DDBJ databases">
        <title>Massive genome expansion in bonnet fungi (Mycena s.s.) driven by repeated elements and novel gene families across ecological guilds.</title>
        <authorList>
            <consortium name="Lawrence Berkeley National Laboratory"/>
            <person name="Harder C.B."/>
            <person name="Miyauchi S."/>
            <person name="Viragh M."/>
            <person name="Kuo A."/>
            <person name="Thoen E."/>
            <person name="Andreopoulos B."/>
            <person name="Lu D."/>
            <person name="Skrede I."/>
            <person name="Drula E."/>
            <person name="Henrissat B."/>
            <person name="Morin E."/>
            <person name="Kohler A."/>
            <person name="Barry K."/>
            <person name="LaButti K."/>
            <person name="Morin E."/>
            <person name="Salamov A."/>
            <person name="Lipzen A."/>
            <person name="Mereny Z."/>
            <person name="Hegedus B."/>
            <person name="Baldrian P."/>
            <person name="Stursova M."/>
            <person name="Weitz H."/>
            <person name="Taylor A."/>
            <person name="Grigoriev I.V."/>
            <person name="Nagy L.G."/>
            <person name="Martin F."/>
            <person name="Kauserud H."/>
        </authorList>
    </citation>
    <scope>NUCLEOTIDE SEQUENCE</scope>
    <source>
        <strain evidence="2">9284</strain>
    </source>
</reference>
<evidence type="ECO:0000313" key="3">
    <source>
        <dbReference type="Proteomes" id="UP001221142"/>
    </source>
</evidence>
<accession>A0AAD7CCT5</accession>
<keyword evidence="3" id="KW-1185">Reference proteome</keyword>
<organism evidence="2 3">
    <name type="scientific">Roridomyces roridus</name>
    <dbReference type="NCBI Taxonomy" id="1738132"/>
    <lineage>
        <taxon>Eukaryota</taxon>
        <taxon>Fungi</taxon>
        <taxon>Dikarya</taxon>
        <taxon>Basidiomycota</taxon>
        <taxon>Agaricomycotina</taxon>
        <taxon>Agaricomycetes</taxon>
        <taxon>Agaricomycetidae</taxon>
        <taxon>Agaricales</taxon>
        <taxon>Marasmiineae</taxon>
        <taxon>Mycenaceae</taxon>
        <taxon>Roridomyces</taxon>
    </lineage>
</organism>
<dbReference type="InterPro" id="IPR046522">
    <property type="entry name" value="DUF6699"/>
</dbReference>